<evidence type="ECO:0000256" key="1">
    <source>
        <dbReference type="ARBA" id="ARBA00004651"/>
    </source>
</evidence>
<feature type="transmembrane region" description="Helical" evidence="6">
    <location>
        <begin position="160"/>
        <end position="179"/>
    </location>
</feature>
<evidence type="ECO:0000256" key="2">
    <source>
        <dbReference type="ARBA" id="ARBA00022475"/>
    </source>
</evidence>
<feature type="transmembrane region" description="Helical" evidence="6">
    <location>
        <begin position="122"/>
        <end position="139"/>
    </location>
</feature>
<comment type="caution">
    <text evidence="7">The sequence shown here is derived from an EMBL/GenBank/DDBJ whole genome shotgun (WGS) entry which is preliminary data.</text>
</comment>
<keyword evidence="2" id="KW-1003">Cell membrane</keyword>
<dbReference type="CDD" id="cd13124">
    <property type="entry name" value="MATE_SpoVB_like"/>
    <property type="match status" value="1"/>
</dbReference>
<feature type="transmembrane region" description="Helical" evidence="6">
    <location>
        <begin position="90"/>
        <end position="110"/>
    </location>
</feature>
<organism evidence="7 8">
    <name type="scientific">Candidatus Allocopromorpha excrementipullorum</name>
    <dbReference type="NCBI Taxonomy" id="2840743"/>
    <lineage>
        <taxon>Bacteria</taxon>
        <taxon>Bacillati</taxon>
        <taxon>Bacillota</taxon>
        <taxon>Clostridia</taxon>
        <taxon>Eubacteriales</taxon>
        <taxon>Eubacteriaceae</taxon>
        <taxon>Eubacteriaceae incertae sedis</taxon>
        <taxon>Candidatus Allocopromorpha</taxon>
    </lineage>
</organism>
<dbReference type="PIRSF" id="PIRSF038958">
    <property type="entry name" value="PG_synth_SpoVB"/>
    <property type="match status" value="1"/>
</dbReference>
<dbReference type="PANTHER" id="PTHR30250">
    <property type="entry name" value="PST FAMILY PREDICTED COLANIC ACID TRANSPORTER"/>
    <property type="match status" value="1"/>
</dbReference>
<feature type="transmembrane region" description="Helical" evidence="6">
    <location>
        <begin position="191"/>
        <end position="216"/>
    </location>
</feature>
<feature type="transmembrane region" description="Helical" evidence="6">
    <location>
        <begin position="47"/>
        <end position="69"/>
    </location>
</feature>
<feature type="transmembrane region" description="Helical" evidence="6">
    <location>
        <begin position="374"/>
        <end position="397"/>
    </location>
</feature>
<dbReference type="GO" id="GO:0005886">
    <property type="term" value="C:plasma membrane"/>
    <property type="evidence" value="ECO:0007669"/>
    <property type="project" value="UniProtKB-SubCell"/>
</dbReference>
<evidence type="ECO:0000256" key="6">
    <source>
        <dbReference type="SAM" id="Phobius"/>
    </source>
</evidence>
<keyword evidence="5 6" id="KW-0472">Membrane</keyword>
<evidence type="ECO:0000256" key="4">
    <source>
        <dbReference type="ARBA" id="ARBA00022989"/>
    </source>
</evidence>
<dbReference type="InterPro" id="IPR050833">
    <property type="entry name" value="Poly_Biosynth_Transport"/>
</dbReference>
<dbReference type="Proteomes" id="UP000824130">
    <property type="component" value="Unassembled WGS sequence"/>
</dbReference>
<evidence type="ECO:0000256" key="3">
    <source>
        <dbReference type="ARBA" id="ARBA00022692"/>
    </source>
</evidence>
<keyword evidence="4 6" id="KW-1133">Transmembrane helix</keyword>
<dbReference type="InterPro" id="IPR002797">
    <property type="entry name" value="Polysacc_synth"/>
</dbReference>
<feature type="transmembrane region" description="Helical" evidence="6">
    <location>
        <begin position="339"/>
        <end position="362"/>
    </location>
</feature>
<feature type="transmembrane region" description="Helical" evidence="6">
    <location>
        <begin position="404"/>
        <end position="427"/>
    </location>
</feature>
<feature type="transmembrane region" description="Helical" evidence="6">
    <location>
        <begin position="492"/>
        <end position="513"/>
    </location>
</feature>
<reference evidence="7" key="1">
    <citation type="submission" date="2020-10" db="EMBL/GenBank/DDBJ databases">
        <authorList>
            <person name="Gilroy R."/>
        </authorList>
    </citation>
    <scope>NUCLEOTIDE SEQUENCE</scope>
    <source>
        <strain evidence="7">ChiSjej4B22-8349</strain>
    </source>
</reference>
<accession>A0A9D1N895</accession>
<feature type="transmembrane region" description="Helical" evidence="6">
    <location>
        <begin position="7"/>
        <end position="27"/>
    </location>
</feature>
<dbReference type="EMBL" id="DVOB01000167">
    <property type="protein sequence ID" value="HIU96634.1"/>
    <property type="molecule type" value="Genomic_DNA"/>
</dbReference>
<dbReference type="InterPro" id="IPR024923">
    <property type="entry name" value="PG_synth_SpoVB"/>
</dbReference>
<feature type="transmembrane region" description="Helical" evidence="6">
    <location>
        <begin position="237"/>
        <end position="262"/>
    </location>
</feature>
<gene>
    <name evidence="7" type="ORF">IAD25_08025</name>
</gene>
<dbReference type="Pfam" id="PF01943">
    <property type="entry name" value="Polysacc_synt"/>
    <property type="match status" value="1"/>
</dbReference>
<comment type="subcellular location">
    <subcellularLocation>
        <location evidence="1">Cell membrane</location>
        <topology evidence="1">Multi-pass membrane protein</topology>
    </subcellularLocation>
</comment>
<feature type="transmembrane region" description="Helical" evidence="6">
    <location>
        <begin position="463"/>
        <end position="486"/>
    </location>
</feature>
<evidence type="ECO:0000256" key="5">
    <source>
        <dbReference type="ARBA" id="ARBA00023136"/>
    </source>
</evidence>
<feature type="transmembrane region" description="Helical" evidence="6">
    <location>
        <begin position="298"/>
        <end position="318"/>
    </location>
</feature>
<proteinExistence type="predicted"/>
<keyword evidence="3 6" id="KW-0812">Transmembrane</keyword>
<dbReference type="PANTHER" id="PTHR30250:SF21">
    <property type="entry name" value="LIPID II FLIPPASE MURJ"/>
    <property type="match status" value="1"/>
</dbReference>
<name>A0A9D1N895_9FIRM</name>
<protein>
    <submittedName>
        <fullName evidence="7">Polysaccharide biosynthesis protein</fullName>
    </submittedName>
</protein>
<evidence type="ECO:0000313" key="7">
    <source>
        <dbReference type="EMBL" id="HIU96634.1"/>
    </source>
</evidence>
<dbReference type="AlphaFoldDB" id="A0A9D1N895"/>
<reference evidence="7" key="2">
    <citation type="journal article" date="2021" name="PeerJ">
        <title>Extensive microbial diversity within the chicken gut microbiome revealed by metagenomics and culture.</title>
        <authorList>
            <person name="Gilroy R."/>
            <person name="Ravi A."/>
            <person name="Getino M."/>
            <person name="Pursley I."/>
            <person name="Horton D.L."/>
            <person name="Alikhan N.F."/>
            <person name="Baker D."/>
            <person name="Gharbi K."/>
            <person name="Hall N."/>
            <person name="Watson M."/>
            <person name="Adriaenssens E.M."/>
            <person name="Foster-Nyarko E."/>
            <person name="Jarju S."/>
            <person name="Secka A."/>
            <person name="Antonio M."/>
            <person name="Oren A."/>
            <person name="Chaudhuri R.R."/>
            <person name="La Ragione R."/>
            <person name="Hildebrand F."/>
            <person name="Pallen M.J."/>
        </authorList>
    </citation>
    <scope>NUCLEOTIDE SEQUENCE</scope>
    <source>
        <strain evidence="7">ChiSjej4B22-8349</strain>
    </source>
</reference>
<evidence type="ECO:0000313" key="8">
    <source>
        <dbReference type="Proteomes" id="UP000824130"/>
    </source>
</evidence>
<sequence length="542" mass="58226">MGKKSLLKGAAVMAAAGIIVKLLGAVFRIPLANMIGSIGMANYSPAYSLYSFLLVFATAGLPVAISKMVSERYAVGQFREAERVFRLSRTLMMIIGIIGFIVLFFCNELIAELINLPGSALSMRATAIALLLVPIMSSYRGYFQGMQEMRPTAISEVAEQLFRVVFGLLLAHLMLSSQFEMLGYTAEQRGAAGGCFGASAGSIGGLAVMLIVYMVSRRKIKLRIKRDRTREHESSKTILKKIAAIAIPITIGAAIMPIVNLIDAGIVQTRLLSSGWDATAAESLYGQLTGFASPVIQFPQVFMTAIVMSLVPMVSAAHRLGNRKELHEHISLGMRTTTIIAFPAAVGMFVLAEPILTLLYSSQKASAIGAAPCLQIYSIGFVFLAIITTMTGALQGIGKQHLPVINLCIGVAAKFIVTWTLTAVPFINVKGAAIGSATAYLIAMILDIIVIRKYSGVRFPVGLTVIKPLVSALVMGAVVILVYMGLDSLLGSSGTATLIAIFIGVVVYGLMVLRTKTIRREELMDISFGRKIVSICDKLRLW</sequence>
<feature type="transmembrane region" description="Helical" evidence="6">
    <location>
        <begin position="433"/>
        <end position="451"/>
    </location>
</feature>